<reference evidence="1 2" key="1">
    <citation type="submission" date="2016-09" db="EMBL/GenBank/DDBJ databases">
        <title>Extensive genetic diversity and differential bi-allelic expression allows diatom success in the polar Southern Ocean.</title>
        <authorList>
            <consortium name="DOE Joint Genome Institute"/>
            <person name="Mock T."/>
            <person name="Otillar R.P."/>
            <person name="Strauss J."/>
            <person name="Dupont C."/>
            <person name="Frickenhaus S."/>
            <person name="Maumus F."/>
            <person name="Mcmullan M."/>
            <person name="Sanges R."/>
            <person name="Schmutz J."/>
            <person name="Toseland A."/>
            <person name="Valas R."/>
            <person name="Veluchamy A."/>
            <person name="Ward B.J."/>
            <person name="Allen A."/>
            <person name="Barry K."/>
            <person name="Falciatore A."/>
            <person name="Ferrante M."/>
            <person name="Fortunato A.E."/>
            <person name="Gloeckner G."/>
            <person name="Gruber A."/>
            <person name="Hipkin R."/>
            <person name="Janech M."/>
            <person name="Kroth P."/>
            <person name="Leese F."/>
            <person name="Lindquist E."/>
            <person name="Lyon B.R."/>
            <person name="Martin J."/>
            <person name="Mayer C."/>
            <person name="Parker M."/>
            <person name="Quesneville H."/>
            <person name="Raymond J."/>
            <person name="Uhlig C."/>
            <person name="Valentin K.U."/>
            <person name="Worden A.Z."/>
            <person name="Armbrust E.V."/>
            <person name="Bowler C."/>
            <person name="Green B."/>
            <person name="Moulton V."/>
            <person name="Van Oosterhout C."/>
            <person name="Grigoriev I."/>
        </authorList>
    </citation>
    <scope>NUCLEOTIDE SEQUENCE [LARGE SCALE GENOMIC DNA]</scope>
    <source>
        <strain evidence="1 2">CCMP1102</strain>
    </source>
</reference>
<keyword evidence="2" id="KW-1185">Reference proteome</keyword>
<evidence type="ECO:0000313" key="2">
    <source>
        <dbReference type="Proteomes" id="UP000095751"/>
    </source>
</evidence>
<name>A0A1E7EW97_9STRA</name>
<dbReference type="EMBL" id="KV784374">
    <property type="protein sequence ID" value="OEU09813.1"/>
    <property type="molecule type" value="Genomic_DNA"/>
</dbReference>
<gene>
    <name evidence="1" type="ORF">FRACYDRAFT_248071</name>
</gene>
<evidence type="ECO:0000313" key="1">
    <source>
        <dbReference type="EMBL" id="OEU09813.1"/>
    </source>
</evidence>
<accession>A0A1E7EW97</accession>
<proteinExistence type="predicted"/>
<organism evidence="1 2">
    <name type="scientific">Fragilariopsis cylindrus CCMP1102</name>
    <dbReference type="NCBI Taxonomy" id="635003"/>
    <lineage>
        <taxon>Eukaryota</taxon>
        <taxon>Sar</taxon>
        <taxon>Stramenopiles</taxon>
        <taxon>Ochrophyta</taxon>
        <taxon>Bacillariophyta</taxon>
        <taxon>Bacillariophyceae</taxon>
        <taxon>Bacillariophycidae</taxon>
        <taxon>Bacillariales</taxon>
        <taxon>Bacillariaceae</taxon>
        <taxon>Fragilariopsis</taxon>
    </lineage>
</organism>
<protein>
    <submittedName>
        <fullName evidence="1">Uncharacterized protein</fullName>
    </submittedName>
</protein>
<dbReference type="Proteomes" id="UP000095751">
    <property type="component" value="Unassembled WGS sequence"/>
</dbReference>
<sequence length="186" mass="20210">MPRSNTKKKSKTAMATPTINGQKVTVVEKTVAVLAQLRTFGIDTPTRDYVMKMCGFTKPASFNVTIGKEAKKNNALLELPNGKTISLTKAGIMSAPKNMGEDTITCNTDLQRNLKKVFKIGGNPEKMFDLMCDGQIHTNSELAIACGRDTPNASHNVQRSTLVGKGFVEKSSCGGFRLTSMCFLKL</sequence>
<dbReference type="AlphaFoldDB" id="A0A1E7EW97"/>
<dbReference type="InParanoid" id="A0A1E7EW97"/>
<dbReference type="KEGG" id="fcy:FRACYDRAFT_248071"/>